<dbReference type="AlphaFoldDB" id="A0A5C3EEN7"/>
<name>A0A5C3EEN7_9BASI</name>
<proteinExistence type="predicted"/>
<evidence type="ECO:0000313" key="2">
    <source>
        <dbReference type="Proteomes" id="UP000324022"/>
    </source>
</evidence>
<sequence>MNEDAASALLQYVVVGAPLAHRRAQTASHTASRCVSTAAVFQRPQKAISTQARLSDRSPLCTANFALIRTKKRKEKKHIAKPSENVERRSVFPDCWTACATYASMWREMGIHRSMLVAKVGAESMNLFASLDTVPTESR</sequence>
<dbReference type="EMBL" id="OOIN01000022">
    <property type="protein sequence ID" value="SPO28485.1"/>
    <property type="molecule type" value="Genomic_DNA"/>
</dbReference>
<protein>
    <submittedName>
        <fullName evidence="1">Uncharacterized protein</fullName>
    </submittedName>
</protein>
<dbReference type="Proteomes" id="UP000324022">
    <property type="component" value="Unassembled WGS sequence"/>
</dbReference>
<reference evidence="1 2" key="1">
    <citation type="submission" date="2018-03" db="EMBL/GenBank/DDBJ databases">
        <authorList>
            <person name="Guldener U."/>
        </authorList>
    </citation>
    <scope>NUCLEOTIDE SEQUENCE [LARGE SCALE GENOMIC DNA]</scope>
    <source>
        <strain evidence="1 2">NBRC100155</strain>
    </source>
</reference>
<keyword evidence="2" id="KW-1185">Reference proteome</keyword>
<organism evidence="1 2">
    <name type="scientific">Ustilago trichophora</name>
    <dbReference type="NCBI Taxonomy" id="86804"/>
    <lineage>
        <taxon>Eukaryota</taxon>
        <taxon>Fungi</taxon>
        <taxon>Dikarya</taxon>
        <taxon>Basidiomycota</taxon>
        <taxon>Ustilaginomycotina</taxon>
        <taxon>Ustilaginomycetes</taxon>
        <taxon>Ustilaginales</taxon>
        <taxon>Ustilaginaceae</taxon>
        <taxon>Ustilago</taxon>
    </lineage>
</organism>
<evidence type="ECO:0000313" key="1">
    <source>
        <dbReference type="EMBL" id="SPO28485.1"/>
    </source>
</evidence>
<accession>A0A5C3EEN7</accession>
<gene>
    <name evidence="1" type="ORF">UTRI_04882</name>
</gene>